<dbReference type="InterPro" id="IPR024071">
    <property type="entry name" value="S-Me-THD_C_sf"/>
</dbReference>
<dbReference type="OrthoDB" id="3170437at2"/>
<gene>
    <name evidence="3" type="ORF">DPM12_04490</name>
</gene>
<protein>
    <submittedName>
        <fullName evidence="3">DUF917 domain-containing protein</fullName>
    </submittedName>
</protein>
<accession>A0A329R0D9</accession>
<dbReference type="InterPro" id="IPR027479">
    <property type="entry name" value="S-Me-THD_N_sf"/>
</dbReference>
<dbReference type="Pfam" id="PF20906">
    <property type="entry name" value="S-Me-THD_C"/>
    <property type="match status" value="1"/>
</dbReference>
<proteinExistence type="predicted"/>
<dbReference type="EMBL" id="QMIG01000002">
    <property type="protein sequence ID" value="RAW18090.1"/>
    <property type="molecule type" value="Genomic_DNA"/>
</dbReference>
<evidence type="ECO:0000259" key="1">
    <source>
        <dbReference type="Pfam" id="PF06032"/>
    </source>
</evidence>
<feature type="domain" description="S-Me-THD N-terminal" evidence="1">
    <location>
        <begin position="9"/>
        <end position="167"/>
    </location>
</feature>
<keyword evidence="4" id="KW-1185">Reference proteome</keyword>
<feature type="domain" description="S-Me-THD-like C-terminal" evidence="2">
    <location>
        <begin position="172"/>
        <end position="363"/>
    </location>
</feature>
<dbReference type="AlphaFoldDB" id="A0A329R0D9"/>
<dbReference type="Gene3D" id="2.40.390.10">
    <property type="entry name" value="CV3147-like"/>
    <property type="match status" value="1"/>
</dbReference>
<organism evidence="3 4">
    <name type="scientific">Phytoactinopolyspora halophila</name>
    <dbReference type="NCBI Taxonomy" id="1981511"/>
    <lineage>
        <taxon>Bacteria</taxon>
        <taxon>Bacillati</taxon>
        <taxon>Actinomycetota</taxon>
        <taxon>Actinomycetes</taxon>
        <taxon>Jiangellales</taxon>
        <taxon>Jiangellaceae</taxon>
        <taxon>Phytoactinopolyspora</taxon>
    </lineage>
</organism>
<dbReference type="Gene3D" id="3.40.1610.10">
    <property type="entry name" value="CV3147-like domain"/>
    <property type="match status" value="1"/>
</dbReference>
<reference evidence="3 4" key="1">
    <citation type="submission" date="2018-06" db="EMBL/GenBank/DDBJ databases">
        <title>Phytoactinopolyspora halophila sp. nov., a novel halophilic actinomycete isolated from a saline soil in China.</title>
        <authorList>
            <person name="Tang S.-K."/>
        </authorList>
    </citation>
    <scope>NUCLEOTIDE SEQUENCE [LARGE SCALE GENOMIC DNA]</scope>
    <source>
        <strain evidence="3 4">YIM 96934</strain>
    </source>
</reference>
<comment type="caution">
    <text evidence="3">The sequence shown here is derived from an EMBL/GenBank/DDBJ whole genome shotgun (WGS) entry which is preliminary data.</text>
</comment>
<evidence type="ECO:0000313" key="4">
    <source>
        <dbReference type="Proteomes" id="UP000250462"/>
    </source>
</evidence>
<sequence length="375" mass="40290">MSWTLTAADLPDLARGATLLGTGGGGDPYIGRLLVASALGNGGGITMLDPDDPDDVADDALVIPTAMMGAPTIMLEKISHGREPILALRTLEDRLGEKAQATMPIECGGINSMMPLFTAAMAGLPCVDADGMGRAFPELQMETFYVYGVSSCPMSIAASDGSTIVIDTGMDAHQMEWISRGVTIRLGGASHIADYPMRGSEVKRTAIPRTISLGLRLGRCIRVAREQHRNPFEALRQELRETLYTYGVELFRGKVADVARRTEGGFVRGDVTLRGFDNDDVCEISFQNENLICRVNGTTRALVPDLISVLDVDTGEPITTEGLKFGQRVVVFAISTPASMRSPQALEIFGPQAFGLTEEFIPVEQRNPDTIPSPA</sequence>
<evidence type="ECO:0000313" key="3">
    <source>
        <dbReference type="EMBL" id="RAW18090.1"/>
    </source>
</evidence>
<evidence type="ECO:0000259" key="2">
    <source>
        <dbReference type="Pfam" id="PF20906"/>
    </source>
</evidence>
<dbReference type="RefSeq" id="WP_112257046.1">
    <property type="nucleotide sequence ID" value="NZ_QMIG01000002.1"/>
</dbReference>
<dbReference type="Pfam" id="PF06032">
    <property type="entry name" value="S-Me-THD_N"/>
    <property type="match status" value="1"/>
</dbReference>
<dbReference type="SUPFAM" id="SSF160991">
    <property type="entry name" value="CV3147-like"/>
    <property type="match status" value="1"/>
</dbReference>
<dbReference type="InterPro" id="IPR048350">
    <property type="entry name" value="S-Me-THD-like_C"/>
</dbReference>
<name>A0A329R0D9_9ACTN</name>
<dbReference type="InterPro" id="IPR010318">
    <property type="entry name" value="S-Me-THD_N"/>
</dbReference>
<dbReference type="Proteomes" id="UP000250462">
    <property type="component" value="Unassembled WGS sequence"/>
</dbReference>